<evidence type="ECO:0000256" key="1">
    <source>
        <dbReference type="ARBA" id="ARBA00004123"/>
    </source>
</evidence>
<keyword evidence="5" id="KW-0539">Nucleus</keyword>
<dbReference type="InterPro" id="IPR013087">
    <property type="entry name" value="Znf_C2H2_type"/>
</dbReference>
<dbReference type="AlphaFoldDB" id="A0AAV5BXC7"/>
<dbReference type="PANTHER" id="PTHR47287">
    <property type="entry name" value="C2H2 AND C2HC ZINC FINGERS SUPERFAMILY PROTEIN"/>
    <property type="match status" value="1"/>
</dbReference>
<keyword evidence="3 6" id="KW-0863">Zinc-finger</keyword>
<dbReference type="PROSITE" id="PS50157">
    <property type="entry name" value="ZINC_FINGER_C2H2_2"/>
    <property type="match status" value="1"/>
</dbReference>
<keyword evidence="2" id="KW-0479">Metal-binding</keyword>
<comment type="subcellular location">
    <subcellularLocation>
        <location evidence="1">Nucleus</location>
    </subcellularLocation>
</comment>
<accession>A0AAV5BXC7</accession>
<evidence type="ECO:0000313" key="10">
    <source>
        <dbReference type="Proteomes" id="UP001054889"/>
    </source>
</evidence>
<feature type="region of interest" description="Disordered" evidence="7">
    <location>
        <begin position="1"/>
        <end position="23"/>
    </location>
</feature>
<dbReference type="GO" id="GO:0009788">
    <property type="term" value="P:negative regulation of abscisic acid-activated signaling pathway"/>
    <property type="evidence" value="ECO:0007669"/>
    <property type="project" value="InterPro"/>
</dbReference>
<evidence type="ECO:0000256" key="3">
    <source>
        <dbReference type="ARBA" id="ARBA00022771"/>
    </source>
</evidence>
<proteinExistence type="predicted"/>
<dbReference type="SUPFAM" id="SSF57667">
    <property type="entry name" value="beta-beta-alpha zinc fingers"/>
    <property type="match status" value="1"/>
</dbReference>
<evidence type="ECO:0000256" key="2">
    <source>
        <dbReference type="ARBA" id="ARBA00022723"/>
    </source>
</evidence>
<organism evidence="9 10">
    <name type="scientific">Eleusine coracana subsp. coracana</name>
    <dbReference type="NCBI Taxonomy" id="191504"/>
    <lineage>
        <taxon>Eukaryota</taxon>
        <taxon>Viridiplantae</taxon>
        <taxon>Streptophyta</taxon>
        <taxon>Embryophyta</taxon>
        <taxon>Tracheophyta</taxon>
        <taxon>Spermatophyta</taxon>
        <taxon>Magnoliopsida</taxon>
        <taxon>Liliopsida</taxon>
        <taxon>Poales</taxon>
        <taxon>Poaceae</taxon>
        <taxon>PACMAD clade</taxon>
        <taxon>Chloridoideae</taxon>
        <taxon>Cynodonteae</taxon>
        <taxon>Eleusininae</taxon>
        <taxon>Eleusine</taxon>
    </lineage>
</organism>
<dbReference type="InterPro" id="IPR036236">
    <property type="entry name" value="Znf_C2H2_sf"/>
</dbReference>
<comment type="caution">
    <text evidence="9">The sequence shown here is derived from an EMBL/GenBank/DDBJ whole genome shotgun (WGS) entry which is preliminary data.</text>
</comment>
<keyword evidence="10" id="KW-1185">Reference proteome</keyword>
<dbReference type="Proteomes" id="UP001054889">
    <property type="component" value="Unassembled WGS sequence"/>
</dbReference>
<evidence type="ECO:0000313" key="9">
    <source>
        <dbReference type="EMBL" id="GJM90400.1"/>
    </source>
</evidence>
<reference evidence="9" key="2">
    <citation type="submission" date="2021-12" db="EMBL/GenBank/DDBJ databases">
        <title>Resequencing data analysis of finger millet.</title>
        <authorList>
            <person name="Hatakeyama M."/>
            <person name="Aluri S."/>
            <person name="Balachadran M.T."/>
            <person name="Sivarajan S.R."/>
            <person name="Poveda L."/>
            <person name="Shimizu-Inatsugi R."/>
            <person name="Schlapbach R."/>
            <person name="Sreeman S.M."/>
            <person name="Shimizu K.K."/>
        </authorList>
    </citation>
    <scope>NUCLEOTIDE SEQUENCE</scope>
</reference>
<dbReference type="GO" id="GO:0008270">
    <property type="term" value="F:zinc ion binding"/>
    <property type="evidence" value="ECO:0007669"/>
    <property type="project" value="UniProtKB-KW"/>
</dbReference>
<dbReference type="PANTHER" id="PTHR47287:SF15">
    <property type="entry name" value="ZINC FINGER PROTEIN 3-LIKE"/>
    <property type="match status" value="1"/>
</dbReference>
<evidence type="ECO:0000256" key="5">
    <source>
        <dbReference type="ARBA" id="ARBA00023242"/>
    </source>
</evidence>
<dbReference type="InterPro" id="IPR044246">
    <property type="entry name" value="ZFP3-like"/>
</dbReference>
<sequence>MEAEVVDKERRETKRLNGGDNGRRWLDAAAAPVELDLLTGMVGSVDHQAKATVGVAQSLPVLVVPDMASPSGLEPPQLFACHYCRRQFYSSQALGGHQNAHKRERTLARHLSADVLAPLAVHGGAFAAAPAALGWMHAVNGQADGGEELPKLDLTLKL</sequence>
<gene>
    <name evidence="9" type="primary">ga06677</name>
    <name evidence="9" type="ORF">PR202_ga06677</name>
</gene>
<evidence type="ECO:0000256" key="6">
    <source>
        <dbReference type="PROSITE-ProRule" id="PRU00042"/>
    </source>
</evidence>
<protein>
    <recommendedName>
        <fullName evidence="8">C2H2-type domain-containing protein</fullName>
    </recommendedName>
</protein>
<reference evidence="9" key="1">
    <citation type="journal article" date="2018" name="DNA Res.">
        <title>Multiple hybrid de novo genome assembly of finger millet, an orphan allotetraploid crop.</title>
        <authorList>
            <person name="Hatakeyama M."/>
            <person name="Aluri S."/>
            <person name="Balachadran M.T."/>
            <person name="Sivarajan S.R."/>
            <person name="Patrignani A."/>
            <person name="Gruter S."/>
            <person name="Poveda L."/>
            <person name="Shimizu-Inatsugi R."/>
            <person name="Baeten J."/>
            <person name="Francoijs K.J."/>
            <person name="Nataraja K.N."/>
            <person name="Reddy Y.A.N."/>
            <person name="Phadnis S."/>
            <person name="Ravikumar R.L."/>
            <person name="Schlapbach R."/>
            <person name="Sreeman S.M."/>
            <person name="Shimizu K.K."/>
        </authorList>
    </citation>
    <scope>NUCLEOTIDE SEQUENCE</scope>
</reference>
<name>A0AAV5BXC7_ELECO</name>
<dbReference type="EMBL" id="BQKI01000003">
    <property type="protein sequence ID" value="GJM90400.1"/>
    <property type="molecule type" value="Genomic_DNA"/>
</dbReference>
<keyword evidence="4" id="KW-0862">Zinc</keyword>
<dbReference type="GO" id="GO:0005634">
    <property type="term" value="C:nucleus"/>
    <property type="evidence" value="ECO:0007669"/>
    <property type="project" value="UniProtKB-SubCell"/>
</dbReference>
<evidence type="ECO:0000256" key="7">
    <source>
        <dbReference type="SAM" id="MobiDB-lite"/>
    </source>
</evidence>
<evidence type="ECO:0000259" key="8">
    <source>
        <dbReference type="PROSITE" id="PS50157"/>
    </source>
</evidence>
<dbReference type="PROSITE" id="PS00028">
    <property type="entry name" value="ZINC_FINGER_C2H2_1"/>
    <property type="match status" value="1"/>
</dbReference>
<evidence type="ECO:0000256" key="4">
    <source>
        <dbReference type="ARBA" id="ARBA00022833"/>
    </source>
</evidence>
<feature type="domain" description="C2H2-type" evidence="8">
    <location>
        <begin position="79"/>
        <end position="106"/>
    </location>
</feature>